<evidence type="ECO:0000313" key="1">
    <source>
        <dbReference type="EMBL" id="EUJ30797.1"/>
    </source>
</evidence>
<dbReference type="Proteomes" id="UP000019254">
    <property type="component" value="Unassembled WGS sequence"/>
</dbReference>
<name>W7C0R7_9LIST</name>
<dbReference type="Gene3D" id="3.40.630.10">
    <property type="entry name" value="Zn peptidases"/>
    <property type="match status" value="1"/>
</dbReference>
<accession>W7C0R7</accession>
<dbReference type="AlphaFoldDB" id="W7C0R7"/>
<keyword evidence="2" id="KW-1185">Reference proteome</keyword>
<comment type="caution">
    <text evidence="1">The sequence shown here is derived from an EMBL/GenBank/DDBJ whole genome shotgun (WGS) entry which is preliminary data.</text>
</comment>
<dbReference type="PATRIC" id="fig|1265820.5.peg.1415"/>
<gene>
    <name evidence="1" type="ORF">PCORN_07210</name>
</gene>
<reference evidence="1 2" key="1">
    <citation type="journal article" date="2014" name="Int. J. Syst. Evol. Microbiol.">
        <title>Listeria floridensis sp. nov., Listeria aquatica sp. nov., Listeria cornellensis sp. nov., Listeria riparia sp. nov. and Listeria grandensis sp. nov., from agricultural and natural environments.</title>
        <authorList>
            <person name="den Bakker H.C."/>
            <person name="Warchocki S."/>
            <person name="Wright E.M."/>
            <person name="Allred A.F."/>
            <person name="Ahlstrom C."/>
            <person name="Manuel C.S."/>
            <person name="Stasiewicz M.J."/>
            <person name="Burrell A."/>
            <person name="Roof S."/>
            <person name="Strawn L."/>
            <person name="Fortes E.D."/>
            <person name="Nightingale K.K."/>
            <person name="Kephart D."/>
            <person name="Wiedmann M."/>
        </authorList>
    </citation>
    <scope>NUCLEOTIDE SEQUENCE [LARGE SCALE GENOMIC DNA]</scope>
    <source>
        <strain evidence="2">FSL F6-969</strain>
    </source>
</reference>
<proteinExistence type="predicted"/>
<evidence type="ECO:0000313" key="2">
    <source>
        <dbReference type="Proteomes" id="UP000019254"/>
    </source>
</evidence>
<sequence length="34" mass="3922">MTQNNAQDLFLELVAIPSNSGQEQEIMTYIQTFF</sequence>
<dbReference type="EMBL" id="AODE01000014">
    <property type="protein sequence ID" value="EUJ30797.1"/>
    <property type="molecule type" value="Genomic_DNA"/>
</dbReference>
<dbReference type="STRING" id="1265820.PCORN_07210"/>
<organism evidence="1 2">
    <name type="scientific">Listeria cornellensis FSL F6-0969</name>
    <dbReference type="NCBI Taxonomy" id="1265820"/>
    <lineage>
        <taxon>Bacteria</taxon>
        <taxon>Bacillati</taxon>
        <taxon>Bacillota</taxon>
        <taxon>Bacilli</taxon>
        <taxon>Bacillales</taxon>
        <taxon>Listeriaceae</taxon>
        <taxon>Listeria</taxon>
    </lineage>
</organism>
<protein>
    <submittedName>
        <fullName evidence="1">Uncharacterized protein</fullName>
    </submittedName>
</protein>